<evidence type="ECO:0000256" key="2">
    <source>
        <dbReference type="ARBA" id="ARBA00022448"/>
    </source>
</evidence>
<dbReference type="InterPro" id="IPR017871">
    <property type="entry name" value="ABC_transporter-like_CS"/>
</dbReference>
<evidence type="ECO:0000256" key="7">
    <source>
        <dbReference type="ARBA" id="ARBA00022967"/>
    </source>
</evidence>
<evidence type="ECO:0000256" key="1">
    <source>
        <dbReference type="ARBA" id="ARBA00004202"/>
    </source>
</evidence>
<dbReference type="SUPFAM" id="SSF52540">
    <property type="entry name" value="P-loop containing nucleoside triphosphate hydrolases"/>
    <property type="match status" value="2"/>
</dbReference>
<keyword evidence="6" id="KW-0067">ATP-binding</keyword>
<dbReference type="InterPro" id="IPR050107">
    <property type="entry name" value="ABC_carbohydrate_import_ATPase"/>
</dbReference>
<protein>
    <recommendedName>
        <fullName evidence="9">ABC transporter domain-containing protein</fullName>
    </recommendedName>
</protein>
<comment type="subcellular location">
    <subcellularLocation>
        <location evidence="1">Cell membrane</location>
        <topology evidence="1">Peripheral membrane protein</topology>
    </subcellularLocation>
</comment>
<keyword evidence="4" id="KW-0677">Repeat</keyword>
<sequence>MPVTPVVEMRGITKVFPLVVANDQVDLEVYPGEILGLLGENGAGKSVLMSILYGLLQPTSGEIRIDGEAVEFDSAHDAIAQGIGMVHQHFMLVPPLTVVENIVLGAEPQRSGGRLDMETAARQVAELSQKHGLEVDLQAKVEDIPVGMAQRVEILKAIYRRARVLVLDEPTAVLTPQEVEGLYSIMRSLADAGVPVIFITHKLHELIGVCDRITVMRRGKVIGSVDTADATPPLLAEMMVGREVILQIDKSPAEPTDTVLTVDSLTIDADDRDLTLLDGISFEVKAGEIVGVAGIAGNGQDELLDALSGLRSPTSGTISLRGTDITATDRRQRIRSGISMIPQDRQREGLILSFTIADNIVLGEHRTTRFSSRLKRKFEAINAYARKLMEAFDVRANDETVLVSNLSGGNQQKVVVAREMSRDTKLLIAAQPTRGVDVGAIEFIHRNIVDMRDQGAAVLLVSTELDEVMQLSDRILVLFRGRIIGEVAGADASLETVGLWMAGHREVAT</sequence>
<dbReference type="PROSITE" id="PS00211">
    <property type="entry name" value="ABC_TRANSPORTER_1"/>
    <property type="match status" value="1"/>
</dbReference>
<dbReference type="EMBL" id="UOEK01000496">
    <property type="protein sequence ID" value="VAW08825.1"/>
    <property type="molecule type" value="Genomic_DNA"/>
</dbReference>
<dbReference type="CDD" id="cd03216">
    <property type="entry name" value="ABC_Carb_Monos_I"/>
    <property type="match status" value="1"/>
</dbReference>
<dbReference type="InterPro" id="IPR027417">
    <property type="entry name" value="P-loop_NTPase"/>
</dbReference>
<reference evidence="10" key="1">
    <citation type="submission" date="2018-06" db="EMBL/GenBank/DDBJ databases">
        <authorList>
            <person name="Zhirakovskaya E."/>
        </authorList>
    </citation>
    <scope>NUCLEOTIDE SEQUENCE</scope>
</reference>
<dbReference type="SMART" id="SM00382">
    <property type="entry name" value="AAA"/>
    <property type="match status" value="1"/>
</dbReference>
<evidence type="ECO:0000256" key="3">
    <source>
        <dbReference type="ARBA" id="ARBA00022475"/>
    </source>
</evidence>
<keyword evidence="8" id="KW-0472">Membrane</keyword>
<keyword evidence="3" id="KW-1003">Cell membrane</keyword>
<dbReference type="FunFam" id="3.40.50.300:FF:000127">
    <property type="entry name" value="Ribose import ATP-binding protein RbsA"/>
    <property type="match status" value="1"/>
</dbReference>
<evidence type="ECO:0000256" key="4">
    <source>
        <dbReference type="ARBA" id="ARBA00022737"/>
    </source>
</evidence>
<name>A0A3B0SSI2_9ZZZZ</name>
<dbReference type="InterPro" id="IPR003593">
    <property type="entry name" value="AAA+_ATPase"/>
</dbReference>
<dbReference type="PANTHER" id="PTHR43790">
    <property type="entry name" value="CARBOHYDRATE TRANSPORT ATP-BINDING PROTEIN MG119-RELATED"/>
    <property type="match status" value="1"/>
</dbReference>
<evidence type="ECO:0000313" key="10">
    <source>
        <dbReference type="EMBL" id="VAW08825.1"/>
    </source>
</evidence>
<evidence type="ECO:0000256" key="8">
    <source>
        <dbReference type="ARBA" id="ARBA00023136"/>
    </source>
</evidence>
<evidence type="ECO:0000259" key="9">
    <source>
        <dbReference type="PROSITE" id="PS50893"/>
    </source>
</evidence>
<feature type="domain" description="ABC transporter" evidence="9">
    <location>
        <begin position="7"/>
        <end position="243"/>
    </location>
</feature>
<dbReference type="PROSITE" id="PS50893">
    <property type="entry name" value="ABC_TRANSPORTER_2"/>
    <property type="match status" value="2"/>
</dbReference>
<dbReference type="Gene3D" id="3.40.50.300">
    <property type="entry name" value="P-loop containing nucleotide triphosphate hydrolases"/>
    <property type="match status" value="2"/>
</dbReference>
<feature type="domain" description="ABC transporter" evidence="9">
    <location>
        <begin position="260"/>
        <end position="505"/>
    </location>
</feature>
<dbReference type="GO" id="GO:0005886">
    <property type="term" value="C:plasma membrane"/>
    <property type="evidence" value="ECO:0007669"/>
    <property type="project" value="UniProtKB-SubCell"/>
</dbReference>
<keyword evidence="7" id="KW-1278">Translocase</keyword>
<evidence type="ECO:0000256" key="5">
    <source>
        <dbReference type="ARBA" id="ARBA00022741"/>
    </source>
</evidence>
<proteinExistence type="predicted"/>
<accession>A0A3B0SSI2</accession>
<dbReference type="CDD" id="cd03215">
    <property type="entry name" value="ABC_Carb_Monos_II"/>
    <property type="match status" value="1"/>
</dbReference>
<keyword evidence="2" id="KW-0813">Transport</keyword>
<dbReference type="Pfam" id="PF00005">
    <property type="entry name" value="ABC_tran"/>
    <property type="match status" value="2"/>
</dbReference>
<dbReference type="AlphaFoldDB" id="A0A3B0SSI2"/>
<keyword evidence="5" id="KW-0547">Nucleotide-binding</keyword>
<evidence type="ECO:0000256" key="6">
    <source>
        <dbReference type="ARBA" id="ARBA00022840"/>
    </source>
</evidence>
<gene>
    <name evidence="10" type="ORF">MNBD_ACTINO02-1813</name>
</gene>
<dbReference type="InterPro" id="IPR003439">
    <property type="entry name" value="ABC_transporter-like_ATP-bd"/>
</dbReference>
<dbReference type="GO" id="GO:0005524">
    <property type="term" value="F:ATP binding"/>
    <property type="evidence" value="ECO:0007669"/>
    <property type="project" value="UniProtKB-KW"/>
</dbReference>
<dbReference type="GO" id="GO:0016887">
    <property type="term" value="F:ATP hydrolysis activity"/>
    <property type="evidence" value="ECO:0007669"/>
    <property type="project" value="InterPro"/>
</dbReference>
<dbReference type="PANTHER" id="PTHR43790:SF4">
    <property type="entry name" value="GUANOSINE IMPORT ATP-BINDING PROTEIN NUPO"/>
    <property type="match status" value="1"/>
</dbReference>
<organism evidence="10">
    <name type="scientific">hydrothermal vent metagenome</name>
    <dbReference type="NCBI Taxonomy" id="652676"/>
    <lineage>
        <taxon>unclassified sequences</taxon>
        <taxon>metagenomes</taxon>
        <taxon>ecological metagenomes</taxon>
    </lineage>
</organism>